<accession>A0A1D8N9K2</accession>
<evidence type="ECO:0000313" key="2">
    <source>
        <dbReference type="EMBL" id="AOW02311.1"/>
    </source>
</evidence>
<dbReference type="AlphaFoldDB" id="A0A1D8N9K2"/>
<keyword evidence="1" id="KW-0472">Membrane</keyword>
<dbReference type="RefSeq" id="XP_065950296.2">
    <property type="nucleotide sequence ID" value="XM_066094224.2"/>
</dbReference>
<sequence length="162" mass="17889">MEKVTFTSNYAAKTLFATQTLIAMLAIATIAFVVDSSTVWILMVAFVAAAKDIHRALYAFYNWARDIDRYNVEQDTLRFGYGDDSTHPLIDFSTESHISHVLNGEDGLSSYTSTEATSTVDTSAVDTSTRYQLLSPPQRSPINAFTPTGVPREAFALVIYSI</sequence>
<protein>
    <submittedName>
        <fullName evidence="2">Uncharacterized protein</fullName>
    </submittedName>
</protein>
<reference evidence="2 3" key="1">
    <citation type="journal article" date="2016" name="PLoS ONE">
        <title>Sequence Assembly of Yarrowia lipolytica Strain W29/CLIB89 Shows Transposable Element Diversity.</title>
        <authorList>
            <person name="Magnan C."/>
            <person name="Yu J."/>
            <person name="Chang I."/>
            <person name="Jahn E."/>
            <person name="Kanomata Y."/>
            <person name="Wu J."/>
            <person name="Zeller M."/>
            <person name="Oakes M."/>
            <person name="Baldi P."/>
            <person name="Sandmeyer S."/>
        </authorList>
    </citation>
    <scope>NUCLEOTIDE SEQUENCE [LARGE SCALE GENOMIC DNA]</scope>
    <source>
        <strain evidence="3">CLIB89(W29)</strain>
    </source>
</reference>
<dbReference type="VEuPathDB" id="FungiDB:YALI1_C05323g"/>
<dbReference type="EMBL" id="CP017555">
    <property type="protein sequence ID" value="AOW02311.1"/>
    <property type="molecule type" value="Genomic_DNA"/>
</dbReference>
<evidence type="ECO:0000313" key="3">
    <source>
        <dbReference type="Proteomes" id="UP000182444"/>
    </source>
</evidence>
<proteinExistence type="predicted"/>
<dbReference type="GeneID" id="90949603"/>
<keyword evidence="1" id="KW-0812">Transmembrane</keyword>
<feature type="transmembrane region" description="Helical" evidence="1">
    <location>
        <begin position="20"/>
        <end position="48"/>
    </location>
</feature>
<gene>
    <name evidence="2" type="ORF">YALI1_C05323g</name>
</gene>
<dbReference type="KEGG" id="yli:90949603"/>
<name>A0A1D8N9K2_YARLL</name>
<evidence type="ECO:0000256" key="1">
    <source>
        <dbReference type="SAM" id="Phobius"/>
    </source>
</evidence>
<keyword evidence="1" id="KW-1133">Transmembrane helix</keyword>
<organism evidence="2 3">
    <name type="scientific">Yarrowia lipolytica</name>
    <name type="common">Candida lipolytica</name>
    <dbReference type="NCBI Taxonomy" id="4952"/>
    <lineage>
        <taxon>Eukaryota</taxon>
        <taxon>Fungi</taxon>
        <taxon>Dikarya</taxon>
        <taxon>Ascomycota</taxon>
        <taxon>Saccharomycotina</taxon>
        <taxon>Dipodascomycetes</taxon>
        <taxon>Dipodascales</taxon>
        <taxon>Dipodascales incertae sedis</taxon>
        <taxon>Yarrowia</taxon>
    </lineage>
</organism>
<dbReference type="Proteomes" id="UP000182444">
    <property type="component" value="Chromosome 1C"/>
</dbReference>